<dbReference type="GO" id="GO:0051287">
    <property type="term" value="F:NAD binding"/>
    <property type="evidence" value="ECO:0007669"/>
    <property type="project" value="InterPro"/>
</dbReference>
<evidence type="ECO:0000313" key="2">
    <source>
        <dbReference type="EMBL" id="RZO77789.1"/>
    </source>
</evidence>
<dbReference type="Pfam" id="PF00389">
    <property type="entry name" value="2-Hacid_dh"/>
    <property type="match status" value="1"/>
</dbReference>
<accession>A0A520S5W7</accession>
<organism evidence="2 3">
    <name type="scientific">OM182 bacterium</name>
    <dbReference type="NCBI Taxonomy" id="2510334"/>
    <lineage>
        <taxon>Bacteria</taxon>
        <taxon>Pseudomonadati</taxon>
        <taxon>Pseudomonadota</taxon>
        <taxon>Gammaproteobacteria</taxon>
        <taxon>OMG group</taxon>
        <taxon>OM182 clade</taxon>
    </lineage>
</organism>
<evidence type="ECO:0000259" key="1">
    <source>
        <dbReference type="Pfam" id="PF00389"/>
    </source>
</evidence>
<dbReference type="GO" id="GO:0016616">
    <property type="term" value="F:oxidoreductase activity, acting on the CH-OH group of donors, NAD or NADP as acceptor"/>
    <property type="evidence" value="ECO:0007669"/>
    <property type="project" value="InterPro"/>
</dbReference>
<dbReference type="InterPro" id="IPR006139">
    <property type="entry name" value="D-isomer_2_OHA_DH_cat_dom"/>
</dbReference>
<protein>
    <recommendedName>
        <fullName evidence="1">D-isomer specific 2-hydroxyacid dehydrogenase catalytic domain-containing protein</fullName>
    </recommendedName>
</protein>
<evidence type="ECO:0000313" key="3">
    <source>
        <dbReference type="Proteomes" id="UP000316199"/>
    </source>
</evidence>
<dbReference type="EMBL" id="SHAG01000001">
    <property type="protein sequence ID" value="RZO77789.1"/>
    <property type="molecule type" value="Genomic_DNA"/>
</dbReference>
<comment type="caution">
    <text evidence="2">The sequence shown here is derived from an EMBL/GenBank/DDBJ whole genome shotgun (WGS) entry which is preliminary data.</text>
</comment>
<dbReference type="Proteomes" id="UP000316199">
    <property type="component" value="Unassembled WGS sequence"/>
</dbReference>
<dbReference type="AlphaFoldDB" id="A0A520S5W7"/>
<gene>
    <name evidence="2" type="ORF">EVA68_00750</name>
</gene>
<name>A0A520S5W7_9GAMM</name>
<proteinExistence type="predicted"/>
<sequence>MRFDVVEARCRTEEGLIALLNDADGAQVGTLPFVSRHVMQQCPKLKVISRMGGGVDSIDLEAVTELGDSRLQ</sequence>
<feature type="domain" description="D-isomer specific 2-hydroxyacid dehydrogenase catalytic" evidence="1">
    <location>
        <begin position="11"/>
        <end position="67"/>
    </location>
</feature>
<dbReference type="SUPFAM" id="SSF52283">
    <property type="entry name" value="Formate/glycerate dehydrogenase catalytic domain-like"/>
    <property type="match status" value="1"/>
</dbReference>
<reference evidence="2 3" key="1">
    <citation type="submission" date="2019-02" db="EMBL/GenBank/DDBJ databases">
        <title>Prokaryotic population dynamics and viral predation in marine succession experiment using metagenomics: the confinement effect.</title>
        <authorList>
            <person name="Haro-Moreno J.M."/>
            <person name="Rodriguez-Valera F."/>
            <person name="Lopez-Perez M."/>
        </authorList>
    </citation>
    <scope>NUCLEOTIDE SEQUENCE [LARGE SCALE GENOMIC DNA]</scope>
    <source>
        <strain evidence="2">MED-G157</strain>
    </source>
</reference>
<dbReference type="Gene3D" id="3.40.50.720">
    <property type="entry name" value="NAD(P)-binding Rossmann-like Domain"/>
    <property type="match status" value="1"/>
</dbReference>